<reference evidence="4" key="1">
    <citation type="journal article" date="2019" name="Int. J. Syst. Evol. Microbiol.">
        <title>The Global Catalogue of Microorganisms (GCM) 10K type strain sequencing project: providing services to taxonomists for standard genome sequencing and annotation.</title>
        <authorList>
            <consortium name="The Broad Institute Genomics Platform"/>
            <consortium name="The Broad Institute Genome Sequencing Center for Infectious Disease"/>
            <person name="Wu L."/>
            <person name="Ma J."/>
        </authorList>
    </citation>
    <scope>NUCLEOTIDE SEQUENCE [LARGE SCALE GENOMIC DNA]</scope>
    <source>
        <strain evidence="4">JCM 16548</strain>
    </source>
</reference>
<name>A0ABP7DN22_9ACTN</name>
<dbReference type="GO" id="GO:0005524">
    <property type="term" value="F:ATP binding"/>
    <property type="evidence" value="ECO:0007669"/>
    <property type="project" value="UniProtKB-KW"/>
</dbReference>
<evidence type="ECO:0000256" key="1">
    <source>
        <dbReference type="SAM" id="MobiDB-lite"/>
    </source>
</evidence>
<dbReference type="InterPro" id="IPR038475">
    <property type="entry name" value="RecG_C_sf"/>
</dbReference>
<dbReference type="PANTHER" id="PTHR30595:SF6">
    <property type="entry name" value="SCHLAFEN ALBA-2 DOMAIN-CONTAINING PROTEIN"/>
    <property type="match status" value="1"/>
</dbReference>
<dbReference type="Gene3D" id="1.10.10.10">
    <property type="entry name" value="Winged helix-like DNA-binding domain superfamily/Winged helix DNA-binding domain"/>
    <property type="match status" value="1"/>
</dbReference>
<keyword evidence="4" id="KW-1185">Reference proteome</keyword>
<dbReference type="InterPro" id="IPR007421">
    <property type="entry name" value="Schlafen_AlbA_2_dom"/>
</dbReference>
<dbReference type="CDD" id="cd00090">
    <property type="entry name" value="HTH_ARSR"/>
    <property type="match status" value="1"/>
</dbReference>
<dbReference type="Gene3D" id="3.30.565.60">
    <property type="match status" value="1"/>
</dbReference>
<protein>
    <submittedName>
        <fullName evidence="3">ATP-binding protein</fullName>
    </submittedName>
</protein>
<keyword evidence="3" id="KW-0547">Nucleotide-binding</keyword>
<dbReference type="InterPro" id="IPR011991">
    <property type="entry name" value="ArsR-like_HTH"/>
</dbReference>
<dbReference type="Pfam" id="PF13384">
    <property type="entry name" value="HTH_23"/>
    <property type="match status" value="1"/>
</dbReference>
<keyword evidence="3" id="KW-0067">ATP-binding</keyword>
<accession>A0ABP7DN22</accession>
<dbReference type="Pfam" id="PF04326">
    <property type="entry name" value="SLFN_AlbA_2"/>
    <property type="match status" value="1"/>
</dbReference>
<proteinExistence type="predicted"/>
<dbReference type="InterPro" id="IPR036388">
    <property type="entry name" value="WH-like_DNA-bd_sf"/>
</dbReference>
<evidence type="ECO:0000313" key="4">
    <source>
        <dbReference type="Proteomes" id="UP001500051"/>
    </source>
</evidence>
<dbReference type="Proteomes" id="UP001500051">
    <property type="component" value="Unassembled WGS sequence"/>
</dbReference>
<dbReference type="RefSeq" id="WP_344812768.1">
    <property type="nucleotide sequence ID" value="NZ_BAAAYX010000009.1"/>
</dbReference>
<comment type="caution">
    <text evidence="3">The sequence shown here is derived from an EMBL/GenBank/DDBJ whole genome shotgun (WGS) entry which is preliminary data.</text>
</comment>
<sequence length="593" mass="64951">MIVTMVTDSELKDLVSSLQRLSGDIAEVEAKRASREMHKSVRATLSAFSNATGGTLVLGLDEAQGFQIVGVDDASAMATRLANLCSDEMEPQLRPLIRINEIDGRDLVVAEIPEIDRSLKPCFYKGAGITQGSYIRVHDGDRRLSSYEVQMMIANRGQPRDDEEPVPSTNIEHLDQQLVASYLSRLRTTRTRVFDRMSDGEILAKTGVLSLDGNACTLGGLLALGIYPQEFFPQLMATFVHYPTVDGGSSQTGERFIDNASFEGSIPQIVSDALLAIRRNMARRSTVTGAGRRDAWEYPETSLRESIVNALVHRDLSVASRGTQVQIEMYPDRLTVRNPGGLFGPVTLDSIVSGGVSSSRNARLLRILEDVPIPNSNGTVCENRGSGIREMINSLRAAGMSLPAFEDRISSFSVAIPNHALLSDEVVQWIRSLTAGQLSDSQCIGLAMMREGQSIDNGSYRSATGIDSRLATTELQDLVERELAVQEGDRRWARYHLSVAALASTQDSASSASRRPPADRRMEILRALDDKELSRSDIAAQTGLSDQVVRNWLRRLRRDGAVTLADPTVSAQSKNTKYRRTSGASADQDTLEF</sequence>
<gene>
    <name evidence="3" type="ORF">GCM10022204_25750</name>
</gene>
<evidence type="ECO:0000313" key="3">
    <source>
        <dbReference type="EMBL" id="GAA3706705.1"/>
    </source>
</evidence>
<dbReference type="Gene3D" id="3.30.950.30">
    <property type="entry name" value="Schlafen, AAA domain"/>
    <property type="match status" value="1"/>
</dbReference>
<dbReference type="InterPro" id="IPR038461">
    <property type="entry name" value="Schlafen_AlbA_2_dom_sf"/>
</dbReference>
<dbReference type="Pfam" id="PF13749">
    <property type="entry name" value="HATPase_c_4"/>
    <property type="match status" value="1"/>
</dbReference>
<dbReference type="SUPFAM" id="SSF48295">
    <property type="entry name" value="TrpR-like"/>
    <property type="match status" value="1"/>
</dbReference>
<evidence type="ECO:0000259" key="2">
    <source>
        <dbReference type="Pfam" id="PF04326"/>
    </source>
</evidence>
<feature type="compositionally biased region" description="Polar residues" evidence="1">
    <location>
        <begin position="582"/>
        <end position="593"/>
    </location>
</feature>
<dbReference type="PANTHER" id="PTHR30595">
    <property type="entry name" value="GLPR-RELATED TRANSCRIPTIONAL REPRESSOR"/>
    <property type="match status" value="1"/>
</dbReference>
<feature type="region of interest" description="Disordered" evidence="1">
    <location>
        <begin position="567"/>
        <end position="593"/>
    </location>
</feature>
<dbReference type="EMBL" id="BAAAYX010000009">
    <property type="protein sequence ID" value="GAA3706705.1"/>
    <property type="molecule type" value="Genomic_DNA"/>
</dbReference>
<feature type="domain" description="Schlafen AlbA-2" evidence="2">
    <location>
        <begin position="27"/>
        <end position="144"/>
    </location>
</feature>
<organism evidence="3 4">
    <name type="scientific">Microlunatus aurantiacus</name>
    <dbReference type="NCBI Taxonomy" id="446786"/>
    <lineage>
        <taxon>Bacteria</taxon>
        <taxon>Bacillati</taxon>
        <taxon>Actinomycetota</taxon>
        <taxon>Actinomycetes</taxon>
        <taxon>Propionibacteriales</taxon>
        <taxon>Propionibacteriaceae</taxon>
        <taxon>Microlunatus</taxon>
    </lineage>
</organism>
<dbReference type="InterPro" id="IPR010921">
    <property type="entry name" value="Trp_repressor/repl_initiator"/>
</dbReference>